<evidence type="ECO:0000256" key="2">
    <source>
        <dbReference type="ARBA" id="ARBA00009761"/>
    </source>
</evidence>
<name>A0A9W4TTW5_9ASCO</name>
<dbReference type="GO" id="GO:0006310">
    <property type="term" value="P:DNA recombination"/>
    <property type="evidence" value="ECO:0007669"/>
    <property type="project" value="InterPro"/>
</dbReference>
<dbReference type="GO" id="GO:0006260">
    <property type="term" value="P:DNA replication"/>
    <property type="evidence" value="ECO:0007669"/>
    <property type="project" value="InterPro"/>
</dbReference>
<dbReference type="Gene3D" id="2.40.50.140">
    <property type="entry name" value="Nucleic acid-binding proteins"/>
    <property type="match status" value="1"/>
</dbReference>
<keyword evidence="3" id="KW-0539">Nucleus</keyword>
<comment type="subcellular location">
    <subcellularLocation>
        <location evidence="1">Nucleus</location>
    </subcellularLocation>
</comment>
<dbReference type="AlphaFoldDB" id="A0A9W4TTW5"/>
<evidence type="ECO:0000313" key="4">
    <source>
        <dbReference type="EMBL" id="CAI5756961.1"/>
    </source>
</evidence>
<dbReference type="GO" id="GO:0006281">
    <property type="term" value="P:DNA repair"/>
    <property type="evidence" value="ECO:0007669"/>
    <property type="project" value="InterPro"/>
</dbReference>
<protein>
    <recommendedName>
        <fullName evidence="6">Replication factor A protein 3</fullName>
    </recommendedName>
</protein>
<dbReference type="GO" id="GO:0031981">
    <property type="term" value="C:nuclear lumen"/>
    <property type="evidence" value="ECO:0007669"/>
    <property type="project" value="UniProtKB-ARBA"/>
</dbReference>
<dbReference type="EMBL" id="CANTUO010000001">
    <property type="protein sequence ID" value="CAI5756961.1"/>
    <property type="molecule type" value="Genomic_DNA"/>
</dbReference>
<comment type="caution">
    <text evidence="4">The sequence shown here is derived from an EMBL/GenBank/DDBJ whole genome shotgun (WGS) entry which is preliminary data.</text>
</comment>
<evidence type="ECO:0000256" key="1">
    <source>
        <dbReference type="ARBA" id="ARBA00004123"/>
    </source>
</evidence>
<gene>
    <name evidence="4" type="ORF">CANVERA_P1478</name>
</gene>
<dbReference type="Pfam" id="PF08661">
    <property type="entry name" value="Rep_fac-A_3"/>
    <property type="match status" value="1"/>
</dbReference>
<dbReference type="GO" id="GO:0003677">
    <property type="term" value="F:DNA binding"/>
    <property type="evidence" value="ECO:0007669"/>
    <property type="project" value="InterPro"/>
</dbReference>
<evidence type="ECO:0008006" key="6">
    <source>
        <dbReference type="Google" id="ProtNLM"/>
    </source>
</evidence>
<keyword evidence="5" id="KW-1185">Reference proteome</keyword>
<reference evidence="4" key="1">
    <citation type="submission" date="2022-12" db="EMBL/GenBank/DDBJ databases">
        <authorList>
            <person name="Brejova B."/>
        </authorList>
    </citation>
    <scope>NUCLEOTIDE SEQUENCE</scope>
</reference>
<dbReference type="InterPro" id="IPR012340">
    <property type="entry name" value="NA-bd_OB-fold"/>
</dbReference>
<proteinExistence type="inferred from homology"/>
<evidence type="ECO:0000313" key="5">
    <source>
        <dbReference type="Proteomes" id="UP001152885"/>
    </source>
</evidence>
<accession>A0A9W4TTW5</accession>
<comment type="similarity">
    <text evidence="2">Belongs to the replication factor A protein 3 family.</text>
</comment>
<evidence type="ECO:0000256" key="3">
    <source>
        <dbReference type="ARBA" id="ARBA00023242"/>
    </source>
</evidence>
<dbReference type="OrthoDB" id="188186at2759"/>
<dbReference type="SUPFAM" id="SSF50249">
    <property type="entry name" value="Nucleic acid-binding proteins"/>
    <property type="match status" value="1"/>
</dbReference>
<sequence length="113" mass="12579">MEASNIRVDATLLQENQNNLVRIMGSCESVDKNTNCATIISNGPITLDLNHTQLDKQLIPGKNYEIIGKVSNSSLKVHVYSVIQLSDNLNLDFATKFVQYSQKVPDIYIASHD</sequence>
<organism evidence="4 5">
    <name type="scientific">Candida verbasci</name>
    <dbReference type="NCBI Taxonomy" id="1227364"/>
    <lineage>
        <taxon>Eukaryota</taxon>
        <taxon>Fungi</taxon>
        <taxon>Dikarya</taxon>
        <taxon>Ascomycota</taxon>
        <taxon>Saccharomycotina</taxon>
        <taxon>Pichiomycetes</taxon>
        <taxon>Debaryomycetaceae</taxon>
        <taxon>Candida/Lodderomyces clade</taxon>
        <taxon>Candida</taxon>
    </lineage>
</organism>
<dbReference type="Proteomes" id="UP001152885">
    <property type="component" value="Unassembled WGS sequence"/>
</dbReference>
<dbReference type="InterPro" id="IPR013970">
    <property type="entry name" value="Rfa2"/>
</dbReference>